<dbReference type="InterPro" id="IPR002347">
    <property type="entry name" value="SDR_fam"/>
</dbReference>
<comment type="similarity">
    <text evidence="1">Belongs to the short-chain dehydrogenases/reductases (SDR) family.</text>
</comment>
<dbReference type="GO" id="GO:0016491">
    <property type="term" value="F:oxidoreductase activity"/>
    <property type="evidence" value="ECO:0007669"/>
    <property type="project" value="UniProtKB-KW"/>
</dbReference>
<dbReference type="PANTHER" id="PTHR43669">
    <property type="entry name" value="5-KETO-D-GLUCONATE 5-REDUCTASE"/>
    <property type="match status" value="1"/>
</dbReference>
<name>F8NI59_SERL9</name>
<dbReference type="Proteomes" id="UP000008064">
    <property type="component" value="Unassembled WGS sequence"/>
</dbReference>
<proteinExistence type="inferred from homology"/>
<dbReference type="RefSeq" id="XP_007313198.1">
    <property type="nucleotide sequence ID" value="XM_007313136.1"/>
</dbReference>
<dbReference type="Gene3D" id="3.40.50.720">
    <property type="entry name" value="NAD(P)-binding Rossmann-like Domain"/>
    <property type="match status" value="1"/>
</dbReference>
<evidence type="ECO:0008006" key="4">
    <source>
        <dbReference type="Google" id="ProtNLM"/>
    </source>
</evidence>
<evidence type="ECO:0000256" key="1">
    <source>
        <dbReference type="ARBA" id="ARBA00006484"/>
    </source>
</evidence>
<keyword evidence="2" id="KW-0560">Oxidoreductase</keyword>
<dbReference type="EMBL" id="GL945429">
    <property type="protein sequence ID" value="EGO28956.1"/>
    <property type="molecule type" value="Genomic_DNA"/>
</dbReference>
<dbReference type="PANTHER" id="PTHR43669:SF11">
    <property type="entry name" value="SHORT-CHAIN DEHYDROGENASE_OXIDOREDUCTASE"/>
    <property type="match status" value="1"/>
</dbReference>
<dbReference type="KEGG" id="sla:SERLADRAFT_456230"/>
<organism>
    <name type="scientific">Serpula lacrymans var. lacrymans (strain S7.9)</name>
    <name type="common">Dry rot fungus</name>
    <dbReference type="NCBI Taxonomy" id="578457"/>
    <lineage>
        <taxon>Eukaryota</taxon>
        <taxon>Fungi</taxon>
        <taxon>Dikarya</taxon>
        <taxon>Basidiomycota</taxon>
        <taxon>Agaricomycotina</taxon>
        <taxon>Agaricomycetes</taxon>
        <taxon>Agaricomycetidae</taxon>
        <taxon>Boletales</taxon>
        <taxon>Coniophorineae</taxon>
        <taxon>Serpulaceae</taxon>
        <taxon>Serpula</taxon>
    </lineage>
</organism>
<dbReference type="AlphaFoldDB" id="F8NI59"/>
<dbReference type="GeneID" id="18817284"/>
<dbReference type="OrthoDB" id="37659at2759"/>
<reference evidence="3" key="1">
    <citation type="submission" date="2011-04" db="EMBL/GenBank/DDBJ databases">
        <title>Evolution of plant cell wall degrading machinery underlies the functional diversity of forest fungi.</title>
        <authorList>
            <consortium name="US DOE Joint Genome Institute (JGI-PGF)"/>
            <person name="Eastwood D.C."/>
            <person name="Floudas D."/>
            <person name="Binder M."/>
            <person name="Majcherczyk A."/>
            <person name="Schneider P."/>
            <person name="Aerts A."/>
            <person name="Asiegbu F.O."/>
            <person name="Baker S.E."/>
            <person name="Barry K."/>
            <person name="Bendiksby M."/>
            <person name="Blumentritt M."/>
            <person name="Coutinho P.M."/>
            <person name="Cullen D."/>
            <person name="Cullen D."/>
            <person name="Gathman A."/>
            <person name="Goodell B."/>
            <person name="Henrissat B."/>
            <person name="Ihrmark K."/>
            <person name="Kauserud H."/>
            <person name="Kohler A."/>
            <person name="LaButti K."/>
            <person name="Lapidus A."/>
            <person name="Lavin J.L."/>
            <person name="Lee Y.-H."/>
            <person name="Lindquist E."/>
            <person name="Lilly W."/>
            <person name="Lucas S."/>
            <person name="Morin E."/>
            <person name="Murat C."/>
            <person name="Oguiza J.A."/>
            <person name="Park J."/>
            <person name="Pisabarro A.G."/>
            <person name="Riley R."/>
            <person name="Rosling A."/>
            <person name="Salamov A."/>
            <person name="Schmidt O."/>
            <person name="Schmutz J."/>
            <person name="Skrede I."/>
            <person name="Stenlid J."/>
            <person name="Wiebenga A."/>
            <person name="Xie X."/>
            <person name="Kues U."/>
            <person name="Hibbett D.S."/>
            <person name="Hoffmeister D."/>
            <person name="Hogberg N."/>
            <person name="Martin F."/>
            <person name="Grigoriev I.V."/>
            <person name="Watkinson S.C."/>
        </authorList>
    </citation>
    <scope>NUCLEOTIDE SEQUENCE</scope>
    <source>
        <strain evidence="3">S7.9</strain>
    </source>
</reference>
<evidence type="ECO:0000256" key="2">
    <source>
        <dbReference type="ARBA" id="ARBA00023002"/>
    </source>
</evidence>
<accession>F8NI59</accession>
<dbReference type="PRINTS" id="PR00081">
    <property type="entry name" value="GDHRDH"/>
</dbReference>
<dbReference type="Pfam" id="PF00106">
    <property type="entry name" value="adh_short"/>
    <property type="match status" value="1"/>
</dbReference>
<gene>
    <name evidence="3" type="ORF">SERLADRAFT_456230</name>
</gene>
<dbReference type="SUPFAM" id="SSF51735">
    <property type="entry name" value="NAD(P)-binding Rossmann-fold domains"/>
    <property type="match status" value="1"/>
</dbReference>
<dbReference type="InterPro" id="IPR036291">
    <property type="entry name" value="NAD(P)-bd_dom_sf"/>
</dbReference>
<protein>
    <recommendedName>
        <fullName evidence="4">NAD(P)-binding protein</fullName>
    </recommendedName>
</protein>
<dbReference type="HOGENOM" id="CLU_010194_2_6_1"/>
<evidence type="ECO:0000313" key="3">
    <source>
        <dbReference type="EMBL" id="EGO28956.1"/>
    </source>
</evidence>
<sequence>MPSIHDCKCVLVVGATSGIGRALALSILALPTKPTVIVSGRRQERLYSLAQQHAGENRLKTLNMDVNADPASLKVTVKDIVGQYPNIDAIIFSAGIQHQFDFTKPDSVDLDSQSSLQYICAPSSPSYCNTELSSELNTNYTSIVSMITFFLPHLIQLGKQGRPTFIYTVTSSLAIVPGAWVPNYCATKAALHSLSLTLNAQLRDSNVHVVEIFPPLVESELHDHQGVADTLSRFWMPLDEFTKLTMERLENGDVQAPIGPSVRSSYEQFEEGKLDRVFQMYEGQKKQESRS</sequence>